<evidence type="ECO:0000256" key="6">
    <source>
        <dbReference type="ARBA" id="ARBA00023065"/>
    </source>
</evidence>
<dbReference type="Proteomes" id="UP000177941">
    <property type="component" value="Unassembled WGS sequence"/>
</dbReference>
<dbReference type="GO" id="GO:0051117">
    <property type="term" value="F:ATPase binding"/>
    <property type="evidence" value="ECO:0007669"/>
    <property type="project" value="TreeGrafter"/>
</dbReference>
<feature type="transmembrane region" description="Helical" evidence="8">
    <location>
        <begin position="454"/>
        <end position="474"/>
    </location>
</feature>
<organism evidence="9 10">
    <name type="scientific">Candidatus Andersenbacteria bacterium RIFCSPHIGHO2_12_FULL_45_11b</name>
    <dbReference type="NCBI Taxonomy" id="1797282"/>
    <lineage>
        <taxon>Bacteria</taxon>
        <taxon>Candidatus Anderseniibacteriota</taxon>
    </lineage>
</organism>
<comment type="subcellular location">
    <subcellularLocation>
        <location evidence="1">Membrane</location>
        <topology evidence="1">Multi-pass membrane protein</topology>
    </subcellularLocation>
</comment>
<sequence>MIAEMKKVTIAAPNTVREQLLQFLQEETVMHVDQYNQTEQGTYASDSVHLLAQLQFAISFIEQIEKRLNIVRKKKLKDMFVGKPTANLAELDAAAQKIDIPLLIARVEEIHNAITQHEANLAELAIAIAQAEPWIGLGIHNSQSANMRTPLIHRLLSITAPDDAIITRHLESIPTGAWQEAYRSVQKNSVTIFGELVAHRQDEAHVDAFEQALNAERITLPSHADGSMKSYHARLVRESKQTQKALAQIVQQASELLPMRMDILFAYDGLLHKVEREKLEEHITSQPFITVISGWIPSVWLGLFSTKLQHAFPEAALESADVAQEDRAPVMFQNNKLIRPFEAVTDLYGKPAYHELDPSGPLAIFFLISFGLALTDAGYGVIMMIGTFIAERFFKLKRDMQKLVRVLFYAGAATVVLGGLTGGWFSIDLITLPDGAIKQFLLGIKLIDPLKQPILLLGIIFAFGIVQLVYAWIVRGMYHWKRGEKTIAILDDFSWAVMVGAIILWIASSNVSALQPYIMPAKYFMYAVALFMIATQGRSAKNIFVKIGNGTLSLYGLIAFVSDMLSYSRLLALGLATGIIGLVVNLIAGMVSSSIPVVGIVLAGVVLLVGHVFNLGINALGGYIHSGRLQFVEFFPKFLEGGGLPFRPFGRVGKYVDNPKDYVKAL</sequence>
<dbReference type="EMBL" id="MHHS01000016">
    <property type="protein sequence ID" value="OGY37227.1"/>
    <property type="molecule type" value="Genomic_DNA"/>
</dbReference>
<evidence type="ECO:0000313" key="10">
    <source>
        <dbReference type="Proteomes" id="UP000177941"/>
    </source>
</evidence>
<dbReference type="GO" id="GO:0016471">
    <property type="term" value="C:vacuolar proton-transporting V-type ATPase complex"/>
    <property type="evidence" value="ECO:0007669"/>
    <property type="project" value="TreeGrafter"/>
</dbReference>
<feature type="transmembrane region" description="Helical" evidence="8">
    <location>
        <begin position="567"/>
        <end position="588"/>
    </location>
</feature>
<dbReference type="PANTHER" id="PTHR11629">
    <property type="entry name" value="VACUOLAR PROTON ATPASES"/>
    <property type="match status" value="1"/>
</dbReference>
<keyword evidence="6" id="KW-0406">Ion transport</keyword>
<evidence type="ECO:0000313" key="9">
    <source>
        <dbReference type="EMBL" id="OGY37227.1"/>
    </source>
</evidence>
<evidence type="ECO:0000256" key="8">
    <source>
        <dbReference type="SAM" id="Phobius"/>
    </source>
</evidence>
<dbReference type="InterPro" id="IPR002490">
    <property type="entry name" value="V-ATPase_116kDa_su"/>
</dbReference>
<reference evidence="9 10" key="1">
    <citation type="journal article" date="2016" name="Nat. Commun.">
        <title>Thousands of microbial genomes shed light on interconnected biogeochemical processes in an aquifer system.</title>
        <authorList>
            <person name="Anantharaman K."/>
            <person name="Brown C.T."/>
            <person name="Hug L.A."/>
            <person name="Sharon I."/>
            <person name="Castelle C.J."/>
            <person name="Probst A.J."/>
            <person name="Thomas B.C."/>
            <person name="Singh A."/>
            <person name="Wilkins M.J."/>
            <person name="Karaoz U."/>
            <person name="Brodie E.L."/>
            <person name="Williams K.H."/>
            <person name="Hubbard S.S."/>
            <person name="Banfield J.F."/>
        </authorList>
    </citation>
    <scope>NUCLEOTIDE SEQUENCE [LARGE SCALE GENOMIC DNA]</scope>
</reference>
<evidence type="ECO:0000256" key="2">
    <source>
        <dbReference type="ARBA" id="ARBA00009904"/>
    </source>
</evidence>
<protein>
    <submittedName>
        <fullName evidence="9">Uncharacterized protein</fullName>
    </submittedName>
</protein>
<dbReference type="Pfam" id="PF01496">
    <property type="entry name" value="V_ATPase_I"/>
    <property type="match status" value="1"/>
</dbReference>
<dbReference type="PANTHER" id="PTHR11629:SF63">
    <property type="entry name" value="V-TYPE PROTON ATPASE SUBUNIT A"/>
    <property type="match status" value="1"/>
</dbReference>
<dbReference type="AlphaFoldDB" id="A0A1G1XD84"/>
<proteinExistence type="inferred from homology"/>
<dbReference type="GO" id="GO:0046961">
    <property type="term" value="F:proton-transporting ATPase activity, rotational mechanism"/>
    <property type="evidence" value="ECO:0007669"/>
    <property type="project" value="InterPro"/>
</dbReference>
<keyword evidence="4 8" id="KW-0812">Transmembrane</keyword>
<evidence type="ECO:0000256" key="7">
    <source>
        <dbReference type="ARBA" id="ARBA00023136"/>
    </source>
</evidence>
<accession>A0A1G1XD84</accession>
<dbReference type="Gene3D" id="1.20.1460.20">
    <property type="match status" value="1"/>
</dbReference>
<comment type="similarity">
    <text evidence="2">Belongs to the V-ATPase 116 kDa subunit family.</text>
</comment>
<keyword evidence="5 8" id="KW-1133">Transmembrane helix</keyword>
<feature type="transmembrane region" description="Helical" evidence="8">
    <location>
        <begin position="543"/>
        <end position="561"/>
    </location>
</feature>
<dbReference type="GO" id="GO:0033179">
    <property type="term" value="C:proton-transporting V-type ATPase, V0 domain"/>
    <property type="evidence" value="ECO:0007669"/>
    <property type="project" value="InterPro"/>
</dbReference>
<evidence type="ECO:0000256" key="3">
    <source>
        <dbReference type="ARBA" id="ARBA00022448"/>
    </source>
</evidence>
<dbReference type="Gene3D" id="3.30.70.2170">
    <property type="match status" value="1"/>
</dbReference>
<feature type="transmembrane region" description="Helical" evidence="8">
    <location>
        <begin position="486"/>
        <end position="508"/>
    </location>
</feature>
<name>A0A1G1XD84_9BACT</name>
<keyword evidence="7 8" id="KW-0472">Membrane</keyword>
<evidence type="ECO:0000256" key="1">
    <source>
        <dbReference type="ARBA" id="ARBA00004141"/>
    </source>
</evidence>
<evidence type="ECO:0000256" key="5">
    <source>
        <dbReference type="ARBA" id="ARBA00022989"/>
    </source>
</evidence>
<dbReference type="GO" id="GO:0007035">
    <property type="term" value="P:vacuolar acidification"/>
    <property type="evidence" value="ECO:0007669"/>
    <property type="project" value="TreeGrafter"/>
</dbReference>
<comment type="caution">
    <text evidence="9">The sequence shown here is derived from an EMBL/GenBank/DDBJ whole genome shotgun (WGS) entry which is preliminary data.</text>
</comment>
<gene>
    <name evidence="9" type="ORF">A3E36_01365</name>
</gene>
<evidence type="ECO:0000256" key="4">
    <source>
        <dbReference type="ARBA" id="ARBA00022692"/>
    </source>
</evidence>
<feature type="transmembrane region" description="Helical" evidence="8">
    <location>
        <begin position="514"/>
        <end position="534"/>
    </location>
</feature>
<feature type="transmembrane region" description="Helical" evidence="8">
    <location>
        <begin position="595"/>
        <end position="613"/>
    </location>
</feature>
<feature type="transmembrane region" description="Helical" evidence="8">
    <location>
        <begin position="406"/>
        <end position="427"/>
    </location>
</feature>
<feature type="transmembrane region" description="Helical" evidence="8">
    <location>
        <begin position="362"/>
        <end position="385"/>
    </location>
</feature>
<keyword evidence="3" id="KW-0813">Transport</keyword>
<dbReference type="Gene3D" id="3.30.70.2750">
    <property type="match status" value="1"/>
</dbReference>